<name>J3PCM4_GAET3</name>
<dbReference type="EnsemblFungi" id="EJT71994">
    <property type="protein sequence ID" value="EJT71994"/>
    <property type="gene ID" value="GGTG_11244"/>
</dbReference>
<gene>
    <name evidence="2" type="primary">20351702</name>
    <name evidence="1" type="ORF">GGTG_11244</name>
</gene>
<sequence length="300" mass="34857">MKKLRYLLIKYYSVLIRGLILTKLKKSCYKCAVNRKFRFKIIFNGISLLRCAWLKCCIILPKLKGIKVFPVLLEFGKHVGLFVLFAWAYYFTGVKGYRVELAVNKVALKQYCGSKCRRMGGEVNVCFKALKTVCIFAVYIQSFFKRALAIVKGLTILENPAIKRWKPALIRFKNMWFIIRWKMVGALIRLISITVNLKKLYLQRNAIFHSCFNFIRIKWKPVLKSILLYMGFQLKMALFLNVFCNFKANGLVGNFTGLKFAARFAFVRIKTDIFIIPFKNSNKIMAGYLLNGQQNVAVRI</sequence>
<evidence type="ECO:0000313" key="2">
    <source>
        <dbReference type="EnsemblFungi" id="EJT71994"/>
    </source>
</evidence>
<dbReference type="Proteomes" id="UP000006039">
    <property type="component" value="Unassembled WGS sequence"/>
</dbReference>
<dbReference type="GeneID" id="20351702"/>
<dbReference type="VEuPathDB" id="FungiDB:GGTG_11244"/>
<protein>
    <submittedName>
        <fullName evidence="1 2">Uncharacterized protein</fullName>
    </submittedName>
</protein>
<dbReference type="RefSeq" id="XP_009227391.1">
    <property type="nucleotide sequence ID" value="XM_009229127.1"/>
</dbReference>
<evidence type="ECO:0000313" key="3">
    <source>
        <dbReference type="Proteomes" id="UP000006039"/>
    </source>
</evidence>
<reference evidence="1" key="2">
    <citation type="submission" date="2010-07" db="EMBL/GenBank/DDBJ databases">
        <authorList>
            <consortium name="The Broad Institute Genome Sequencing Platform"/>
            <consortium name="Broad Institute Genome Sequencing Center for Infectious Disease"/>
            <person name="Ma L.-J."/>
            <person name="Dead R."/>
            <person name="Young S."/>
            <person name="Zeng Q."/>
            <person name="Koehrsen M."/>
            <person name="Alvarado L."/>
            <person name="Berlin A."/>
            <person name="Chapman S.B."/>
            <person name="Chen Z."/>
            <person name="Freedman E."/>
            <person name="Gellesch M."/>
            <person name="Goldberg J."/>
            <person name="Griggs A."/>
            <person name="Gujja S."/>
            <person name="Heilman E.R."/>
            <person name="Heiman D."/>
            <person name="Hepburn T."/>
            <person name="Howarth C."/>
            <person name="Jen D."/>
            <person name="Larson L."/>
            <person name="Mehta T."/>
            <person name="Neiman D."/>
            <person name="Pearson M."/>
            <person name="Roberts A."/>
            <person name="Saif S."/>
            <person name="Shea T."/>
            <person name="Shenoy N."/>
            <person name="Sisk P."/>
            <person name="Stolte C."/>
            <person name="Sykes S."/>
            <person name="Walk T."/>
            <person name="White J."/>
            <person name="Yandava C."/>
            <person name="Haas B."/>
            <person name="Nusbaum C."/>
            <person name="Birren B."/>
        </authorList>
    </citation>
    <scope>NUCLEOTIDE SEQUENCE</scope>
    <source>
        <strain evidence="1">R3-111a-1</strain>
    </source>
</reference>
<dbReference type="AlphaFoldDB" id="J3PCM4"/>
<reference evidence="1" key="3">
    <citation type="submission" date="2010-09" db="EMBL/GenBank/DDBJ databases">
        <title>Annotation of Gaeumannomyces graminis var. tritici R3-111a-1.</title>
        <authorList>
            <consortium name="The Broad Institute Genome Sequencing Platform"/>
            <person name="Ma L.-J."/>
            <person name="Dead R."/>
            <person name="Young S.K."/>
            <person name="Zeng Q."/>
            <person name="Gargeya S."/>
            <person name="Fitzgerald M."/>
            <person name="Haas B."/>
            <person name="Abouelleil A."/>
            <person name="Alvarado L."/>
            <person name="Arachchi H.M."/>
            <person name="Berlin A."/>
            <person name="Brown A."/>
            <person name="Chapman S.B."/>
            <person name="Chen Z."/>
            <person name="Dunbar C."/>
            <person name="Freedman E."/>
            <person name="Gearin G."/>
            <person name="Gellesch M."/>
            <person name="Goldberg J."/>
            <person name="Griggs A."/>
            <person name="Gujja S."/>
            <person name="Heiman D."/>
            <person name="Howarth C."/>
            <person name="Larson L."/>
            <person name="Lui A."/>
            <person name="MacDonald P.J.P."/>
            <person name="Mehta T."/>
            <person name="Montmayeur A."/>
            <person name="Murphy C."/>
            <person name="Neiman D."/>
            <person name="Pearson M."/>
            <person name="Priest M."/>
            <person name="Roberts A."/>
            <person name="Saif S."/>
            <person name="Shea T."/>
            <person name="Shenoy N."/>
            <person name="Sisk P."/>
            <person name="Stolte C."/>
            <person name="Sykes S."/>
            <person name="Yandava C."/>
            <person name="Wortman J."/>
            <person name="Nusbaum C."/>
            <person name="Birren B."/>
        </authorList>
    </citation>
    <scope>NUCLEOTIDE SEQUENCE</scope>
    <source>
        <strain evidence="1">R3-111a-1</strain>
    </source>
</reference>
<dbReference type="EMBL" id="GL385400">
    <property type="protein sequence ID" value="EJT71994.1"/>
    <property type="molecule type" value="Genomic_DNA"/>
</dbReference>
<reference evidence="2" key="5">
    <citation type="submission" date="2018-04" db="UniProtKB">
        <authorList>
            <consortium name="EnsemblFungi"/>
        </authorList>
    </citation>
    <scope>IDENTIFICATION</scope>
    <source>
        <strain evidence="2">R3-111a-1</strain>
    </source>
</reference>
<reference evidence="3" key="1">
    <citation type="submission" date="2010-07" db="EMBL/GenBank/DDBJ databases">
        <title>The genome sequence of Gaeumannomyces graminis var. tritici strain R3-111a-1.</title>
        <authorList>
            <consortium name="The Broad Institute Genome Sequencing Platform"/>
            <person name="Ma L.-J."/>
            <person name="Dead R."/>
            <person name="Young S."/>
            <person name="Zeng Q."/>
            <person name="Koehrsen M."/>
            <person name="Alvarado L."/>
            <person name="Berlin A."/>
            <person name="Chapman S.B."/>
            <person name="Chen Z."/>
            <person name="Freedman E."/>
            <person name="Gellesch M."/>
            <person name="Goldberg J."/>
            <person name="Griggs A."/>
            <person name="Gujja S."/>
            <person name="Heilman E.R."/>
            <person name="Heiman D."/>
            <person name="Hepburn T."/>
            <person name="Howarth C."/>
            <person name="Jen D."/>
            <person name="Larson L."/>
            <person name="Mehta T."/>
            <person name="Neiman D."/>
            <person name="Pearson M."/>
            <person name="Roberts A."/>
            <person name="Saif S."/>
            <person name="Shea T."/>
            <person name="Shenoy N."/>
            <person name="Sisk P."/>
            <person name="Stolte C."/>
            <person name="Sykes S."/>
            <person name="Walk T."/>
            <person name="White J."/>
            <person name="Yandava C."/>
            <person name="Haas B."/>
            <person name="Nusbaum C."/>
            <person name="Birren B."/>
        </authorList>
    </citation>
    <scope>NUCLEOTIDE SEQUENCE [LARGE SCALE GENOMIC DNA]</scope>
    <source>
        <strain evidence="3">R3-111a-1</strain>
    </source>
</reference>
<organism evidence="1">
    <name type="scientific">Gaeumannomyces tritici (strain R3-111a-1)</name>
    <name type="common">Wheat and barley take-all root rot fungus</name>
    <name type="synonym">Gaeumannomyces graminis var. tritici</name>
    <dbReference type="NCBI Taxonomy" id="644352"/>
    <lineage>
        <taxon>Eukaryota</taxon>
        <taxon>Fungi</taxon>
        <taxon>Dikarya</taxon>
        <taxon>Ascomycota</taxon>
        <taxon>Pezizomycotina</taxon>
        <taxon>Sordariomycetes</taxon>
        <taxon>Sordariomycetidae</taxon>
        <taxon>Magnaporthales</taxon>
        <taxon>Magnaporthaceae</taxon>
        <taxon>Gaeumannomyces</taxon>
    </lineage>
</organism>
<accession>J3PCM4</accession>
<reference evidence="2" key="4">
    <citation type="journal article" date="2015" name="G3 (Bethesda)">
        <title>Genome sequences of three phytopathogenic species of the Magnaporthaceae family of fungi.</title>
        <authorList>
            <person name="Okagaki L.H."/>
            <person name="Nunes C.C."/>
            <person name="Sailsbery J."/>
            <person name="Clay B."/>
            <person name="Brown D."/>
            <person name="John T."/>
            <person name="Oh Y."/>
            <person name="Young N."/>
            <person name="Fitzgerald M."/>
            <person name="Haas B.J."/>
            <person name="Zeng Q."/>
            <person name="Young S."/>
            <person name="Adiconis X."/>
            <person name="Fan L."/>
            <person name="Levin J.Z."/>
            <person name="Mitchell T.K."/>
            <person name="Okubara P.A."/>
            <person name="Farman M.L."/>
            <person name="Kohn L.M."/>
            <person name="Birren B."/>
            <person name="Ma L.-J."/>
            <person name="Dean R.A."/>
        </authorList>
    </citation>
    <scope>NUCLEOTIDE SEQUENCE</scope>
    <source>
        <strain evidence="2">R3-111a-1</strain>
    </source>
</reference>
<proteinExistence type="predicted"/>
<keyword evidence="3" id="KW-1185">Reference proteome</keyword>
<evidence type="ECO:0000313" key="1">
    <source>
        <dbReference type="EMBL" id="EJT71994.1"/>
    </source>
</evidence>
<dbReference type="HOGENOM" id="CLU_927624_0_0_1"/>